<reference evidence="3 4" key="1">
    <citation type="submission" date="2018-04" db="EMBL/GenBank/DDBJ databases">
        <title>The genome of golden apple snail Pomacea canaliculata provides insight into stress tolerance and invasive adaptation.</title>
        <authorList>
            <person name="Liu C."/>
            <person name="Liu B."/>
            <person name="Ren Y."/>
            <person name="Zhang Y."/>
            <person name="Wang H."/>
            <person name="Li S."/>
            <person name="Jiang F."/>
            <person name="Yin L."/>
            <person name="Zhang G."/>
            <person name="Qian W."/>
            <person name="Fan W."/>
        </authorList>
    </citation>
    <scope>NUCLEOTIDE SEQUENCE [LARGE SCALE GENOMIC DNA]</scope>
    <source>
        <strain evidence="3">SZHN2017</strain>
        <tissue evidence="3">Muscle</tissue>
    </source>
</reference>
<dbReference type="InterPro" id="IPR000225">
    <property type="entry name" value="Armadillo"/>
</dbReference>
<dbReference type="Pfam" id="PF00023">
    <property type="entry name" value="Ank"/>
    <property type="match status" value="1"/>
</dbReference>
<dbReference type="SMART" id="SM00185">
    <property type="entry name" value="ARM"/>
    <property type="match status" value="2"/>
</dbReference>
<dbReference type="PANTHER" id="PTHR46464">
    <property type="entry name" value="ANK_REP_REGION DOMAIN-CONTAINING PROTEIN"/>
    <property type="match status" value="1"/>
</dbReference>
<accession>A0A2T7NIV3</accession>
<dbReference type="InterPro" id="IPR016024">
    <property type="entry name" value="ARM-type_fold"/>
</dbReference>
<feature type="repeat" description="ANK" evidence="1">
    <location>
        <begin position="43"/>
        <end position="75"/>
    </location>
</feature>
<proteinExistence type="predicted"/>
<dbReference type="AlphaFoldDB" id="A0A2T7NIV3"/>
<dbReference type="InterPro" id="IPR043379">
    <property type="entry name" value="ANKAR"/>
</dbReference>
<dbReference type="OrthoDB" id="1683831at2759"/>
<keyword evidence="4" id="KW-1185">Reference proteome</keyword>
<dbReference type="SUPFAM" id="SSF48403">
    <property type="entry name" value="Ankyrin repeat"/>
    <property type="match status" value="1"/>
</dbReference>
<dbReference type="PROSITE" id="PS50088">
    <property type="entry name" value="ANK_REPEAT"/>
    <property type="match status" value="1"/>
</dbReference>
<dbReference type="InterPro" id="IPR011989">
    <property type="entry name" value="ARM-like"/>
</dbReference>
<evidence type="ECO:0000313" key="4">
    <source>
        <dbReference type="Proteomes" id="UP000245119"/>
    </source>
</evidence>
<organism evidence="3 4">
    <name type="scientific">Pomacea canaliculata</name>
    <name type="common">Golden apple snail</name>
    <dbReference type="NCBI Taxonomy" id="400727"/>
    <lineage>
        <taxon>Eukaryota</taxon>
        <taxon>Metazoa</taxon>
        <taxon>Spiralia</taxon>
        <taxon>Lophotrochozoa</taxon>
        <taxon>Mollusca</taxon>
        <taxon>Gastropoda</taxon>
        <taxon>Caenogastropoda</taxon>
        <taxon>Architaenioglossa</taxon>
        <taxon>Ampullarioidea</taxon>
        <taxon>Ampullariidae</taxon>
        <taxon>Pomacea</taxon>
    </lineage>
</organism>
<dbReference type="Gene3D" id="1.25.40.20">
    <property type="entry name" value="Ankyrin repeat-containing domain"/>
    <property type="match status" value="1"/>
</dbReference>
<dbReference type="SUPFAM" id="SSF48371">
    <property type="entry name" value="ARM repeat"/>
    <property type="match status" value="1"/>
</dbReference>
<dbReference type="PANTHER" id="PTHR46464:SF2">
    <property type="entry name" value="ANKYRIN AND ARMADILLO REPEAT-CONTAINING PROTEIN"/>
    <property type="match status" value="1"/>
</dbReference>
<gene>
    <name evidence="3" type="ORF">C0Q70_19251</name>
</gene>
<dbReference type="Gene3D" id="1.25.10.10">
    <property type="entry name" value="Leucine-rich Repeat Variant"/>
    <property type="match status" value="1"/>
</dbReference>
<dbReference type="InterPro" id="IPR036770">
    <property type="entry name" value="Ankyrin_rpt-contain_sf"/>
</dbReference>
<dbReference type="SMART" id="SM00248">
    <property type="entry name" value="ANK"/>
    <property type="match status" value="2"/>
</dbReference>
<feature type="repeat" description="ARM" evidence="2">
    <location>
        <begin position="193"/>
        <end position="235"/>
    </location>
</feature>
<dbReference type="Proteomes" id="UP000245119">
    <property type="component" value="Linkage Group LG12"/>
</dbReference>
<protein>
    <submittedName>
        <fullName evidence="3">Uncharacterized protein</fullName>
    </submittedName>
</protein>
<evidence type="ECO:0000313" key="3">
    <source>
        <dbReference type="EMBL" id="PVD21085.1"/>
    </source>
</evidence>
<dbReference type="PROSITE" id="PS50176">
    <property type="entry name" value="ARM_REPEAT"/>
    <property type="match status" value="1"/>
</dbReference>
<dbReference type="STRING" id="400727.A0A2T7NIV3"/>
<dbReference type="InterPro" id="IPR002110">
    <property type="entry name" value="Ankyrin_rpt"/>
</dbReference>
<evidence type="ECO:0000256" key="2">
    <source>
        <dbReference type="PROSITE-ProRule" id="PRU00259"/>
    </source>
</evidence>
<name>A0A2T7NIV3_POMCA</name>
<sequence>MNDTDEKGWSHIHHCAYRGYVKSLERFVEGDPESLELQTTDDQANTPFLLAVASGNQDMVACLINLGAKVDAINSQNHGAVEICALKHHISLLRYFLSLALDKLPVWKNLLKMLGSDMEEDAVAAGTCLKTLTDPTDGVINSDWEPVYSHGIVPVISKVVKSAITDDCKVPAIQCLLNMLERPEVQEQVVSSGGLPAFIKLLKSNNNFVVQLSATVVKELTKNREYSEMAVQNSAIQSLQRVLQFVNDPEVLVPSVEAVTNIASSGSKMAATIGSTAGCIGAIVSVFNSANTPNLLLALTNAVAALAGSRENQTALANEGVTQHIFNVILTQCLIGNIGTPAQTATKQSNVP</sequence>
<comment type="caution">
    <text evidence="3">The sequence shown here is derived from an EMBL/GenBank/DDBJ whole genome shotgun (WGS) entry which is preliminary data.</text>
</comment>
<dbReference type="PROSITE" id="PS50297">
    <property type="entry name" value="ANK_REP_REGION"/>
    <property type="match status" value="1"/>
</dbReference>
<keyword evidence="1" id="KW-0040">ANK repeat</keyword>
<dbReference type="EMBL" id="PZQS01000012">
    <property type="protein sequence ID" value="PVD21085.1"/>
    <property type="molecule type" value="Genomic_DNA"/>
</dbReference>
<evidence type="ECO:0000256" key="1">
    <source>
        <dbReference type="PROSITE-ProRule" id="PRU00023"/>
    </source>
</evidence>